<reference evidence="9 10" key="1">
    <citation type="submission" date="2019-02" db="EMBL/GenBank/DDBJ databases">
        <title>Deep-cultivation of Planctomycetes and their phenomic and genomic characterization uncovers novel biology.</title>
        <authorList>
            <person name="Wiegand S."/>
            <person name="Jogler M."/>
            <person name="Boedeker C."/>
            <person name="Pinto D."/>
            <person name="Vollmers J."/>
            <person name="Rivas-Marin E."/>
            <person name="Kohn T."/>
            <person name="Peeters S.H."/>
            <person name="Heuer A."/>
            <person name="Rast P."/>
            <person name="Oberbeckmann S."/>
            <person name="Bunk B."/>
            <person name="Jeske O."/>
            <person name="Meyerdierks A."/>
            <person name="Storesund J.E."/>
            <person name="Kallscheuer N."/>
            <person name="Luecker S."/>
            <person name="Lage O.M."/>
            <person name="Pohl T."/>
            <person name="Merkel B.J."/>
            <person name="Hornburger P."/>
            <person name="Mueller R.-W."/>
            <person name="Bruemmer F."/>
            <person name="Labrenz M."/>
            <person name="Spormann A.M."/>
            <person name="Op Den Camp H."/>
            <person name="Overmann J."/>
            <person name="Amann R."/>
            <person name="Jetten M.S.M."/>
            <person name="Mascher T."/>
            <person name="Medema M.H."/>
            <person name="Devos D.P."/>
            <person name="Kaster A.-K."/>
            <person name="Ovreas L."/>
            <person name="Rohde M."/>
            <person name="Galperin M.Y."/>
            <person name="Jogler C."/>
        </authorList>
    </citation>
    <scope>NUCLEOTIDE SEQUENCE [LARGE SCALE GENOMIC DNA]</scope>
    <source>
        <strain evidence="9 10">Pan54</strain>
    </source>
</reference>
<evidence type="ECO:0000256" key="2">
    <source>
        <dbReference type="ARBA" id="ARBA00008779"/>
    </source>
</evidence>
<evidence type="ECO:0000256" key="3">
    <source>
        <dbReference type="ARBA" id="ARBA00022723"/>
    </source>
</evidence>
<keyword evidence="10" id="KW-1185">Reference proteome</keyword>
<feature type="domain" description="Sulfatase N-terminal" evidence="8">
    <location>
        <begin position="27"/>
        <end position="347"/>
    </location>
</feature>
<keyword evidence="5 9" id="KW-0378">Hydrolase</keyword>
<evidence type="ECO:0000313" key="9">
    <source>
        <dbReference type="EMBL" id="TWT64513.1"/>
    </source>
</evidence>
<dbReference type="EMBL" id="SJPG01000001">
    <property type="protein sequence ID" value="TWT64513.1"/>
    <property type="molecule type" value="Genomic_DNA"/>
</dbReference>
<dbReference type="GO" id="GO:0047753">
    <property type="term" value="F:choline-sulfatase activity"/>
    <property type="evidence" value="ECO:0007669"/>
    <property type="project" value="UniProtKB-EC"/>
</dbReference>
<dbReference type="InterPro" id="IPR050738">
    <property type="entry name" value="Sulfatase"/>
</dbReference>
<dbReference type="AlphaFoldDB" id="A0A5C5XQ20"/>
<dbReference type="SUPFAM" id="SSF53649">
    <property type="entry name" value="Alkaline phosphatase-like"/>
    <property type="match status" value="1"/>
</dbReference>
<dbReference type="Pfam" id="PF00884">
    <property type="entry name" value="Sulfatase"/>
    <property type="match status" value="1"/>
</dbReference>
<keyword evidence="6" id="KW-0106">Calcium</keyword>
<dbReference type="GO" id="GO:0046872">
    <property type="term" value="F:metal ion binding"/>
    <property type="evidence" value="ECO:0007669"/>
    <property type="project" value="UniProtKB-KW"/>
</dbReference>
<evidence type="ECO:0000256" key="4">
    <source>
        <dbReference type="ARBA" id="ARBA00022729"/>
    </source>
</evidence>
<dbReference type="OrthoDB" id="9783154at2"/>
<comment type="cofactor">
    <cofactor evidence="1">
        <name>Ca(2+)</name>
        <dbReference type="ChEBI" id="CHEBI:29108"/>
    </cofactor>
</comment>
<comment type="similarity">
    <text evidence="2">Belongs to the sulfatase family.</text>
</comment>
<evidence type="ECO:0000256" key="1">
    <source>
        <dbReference type="ARBA" id="ARBA00001913"/>
    </source>
</evidence>
<dbReference type="PANTHER" id="PTHR42693:SF42">
    <property type="entry name" value="ARYLSULFATASE G"/>
    <property type="match status" value="1"/>
</dbReference>
<dbReference type="EC" id="3.1.6.6" evidence="9"/>
<accession>A0A5C5XQ20</accession>
<evidence type="ECO:0000256" key="7">
    <source>
        <dbReference type="SAM" id="SignalP"/>
    </source>
</evidence>
<sequence precursor="true">MKRSWMLCILLLVQFSVLQSIAAEKSPNIILILTDDQGWSQMSQLADPRVPEAVSDYLETPNMVRLAKSGMQFTSGYSPAPLCTPTRRSILCGSATARCGSEFKSDWVPANHMTIPKALKMANPEYRCAHFGKWGEQMISTPEECGYDVSDGMTGNVTGGMPNSLGVKGGHNDGPPHFIDNKDPKRTRTVTDRAIDFMQTQNSTEHPFYVQISYYAQHLSVVCTQEMLEKYEKKGTPDRGYPPAWAAMMEDLDNGVGRLLDTIEELKIDDNTYVFFTADNGGRGTVPGGDQSRLETNHPLTGAKHSLYEGGIRVPFLAAGPEIPADTICHIPVVGYDFLPTFYQLAGGENANNNLTQDVDGTSLCPLFKKPDLPLANRKNNAVYFHRPNRSFSALRQGDYKLMLFWKPDGSVRSHELYDLSRNPIESDRDLSETNAAKAEEMQATLLSFLESVDAEKPTDFKAKRKTKQQKGKQN</sequence>
<dbReference type="RefSeq" id="WP_146506219.1">
    <property type="nucleotide sequence ID" value="NZ_SJPG01000001.1"/>
</dbReference>
<evidence type="ECO:0000256" key="5">
    <source>
        <dbReference type="ARBA" id="ARBA00022801"/>
    </source>
</evidence>
<comment type="caution">
    <text evidence="9">The sequence shown here is derived from an EMBL/GenBank/DDBJ whole genome shotgun (WGS) entry which is preliminary data.</text>
</comment>
<feature type="signal peptide" evidence="7">
    <location>
        <begin position="1"/>
        <end position="22"/>
    </location>
</feature>
<dbReference type="Gene3D" id="3.40.720.10">
    <property type="entry name" value="Alkaline Phosphatase, subunit A"/>
    <property type="match status" value="1"/>
</dbReference>
<evidence type="ECO:0000313" key="10">
    <source>
        <dbReference type="Proteomes" id="UP000316095"/>
    </source>
</evidence>
<dbReference type="InterPro" id="IPR000917">
    <property type="entry name" value="Sulfatase_N"/>
</dbReference>
<dbReference type="PANTHER" id="PTHR42693">
    <property type="entry name" value="ARYLSULFATASE FAMILY MEMBER"/>
    <property type="match status" value="1"/>
</dbReference>
<dbReference type="InterPro" id="IPR017850">
    <property type="entry name" value="Alkaline_phosphatase_core_sf"/>
</dbReference>
<dbReference type="CDD" id="cd16144">
    <property type="entry name" value="ARS_like"/>
    <property type="match status" value="1"/>
</dbReference>
<proteinExistence type="inferred from homology"/>
<gene>
    <name evidence="9" type="primary">betC_17</name>
    <name evidence="9" type="ORF">Pan54_52770</name>
</gene>
<dbReference type="Proteomes" id="UP000316095">
    <property type="component" value="Unassembled WGS sequence"/>
</dbReference>
<keyword evidence="4 7" id="KW-0732">Signal</keyword>
<protein>
    <submittedName>
        <fullName evidence="9">Choline-sulfatase</fullName>
        <ecNumber evidence="9">3.1.6.6</ecNumber>
    </submittedName>
</protein>
<keyword evidence="3" id="KW-0479">Metal-binding</keyword>
<feature type="chain" id="PRO_5023129935" evidence="7">
    <location>
        <begin position="23"/>
        <end position="475"/>
    </location>
</feature>
<dbReference type="GO" id="GO:0004065">
    <property type="term" value="F:arylsulfatase activity"/>
    <property type="evidence" value="ECO:0007669"/>
    <property type="project" value="TreeGrafter"/>
</dbReference>
<evidence type="ECO:0000256" key="6">
    <source>
        <dbReference type="ARBA" id="ARBA00022837"/>
    </source>
</evidence>
<evidence type="ECO:0000259" key="8">
    <source>
        <dbReference type="Pfam" id="PF00884"/>
    </source>
</evidence>
<organism evidence="9 10">
    <name type="scientific">Rubinisphaera italica</name>
    <dbReference type="NCBI Taxonomy" id="2527969"/>
    <lineage>
        <taxon>Bacteria</taxon>
        <taxon>Pseudomonadati</taxon>
        <taxon>Planctomycetota</taxon>
        <taxon>Planctomycetia</taxon>
        <taxon>Planctomycetales</taxon>
        <taxon>Planctomycetaceae</taxon>
        <taxon>Rubinisphaera</taxon>
    </lineage>
</organism>
<dbReference type="Gene3D" id="3.30.1120.10">
    <property type="match status" value="1"/>
</dbReference>
<name>A0A5C5XQ20_9PLAN</name>